<dbReference type="Gene3D" id="3.40.50.300">
    <property type="entry name" value="P-loop containing nucleotide triphosphate hydrolases"/>
    <property type="match status" value="1"/>
</dbReference>
<dbReference type="InterPro" id="IPR011990">
    <property type="entry name" value="TPR-like_helical_dom_sf"/>
</dbReference>
<feature type="domain" description="HTH cro/C1-type" evidence="1">
    <location>
        <begin position="13"/>
        <end position="67"/>
    </location>
</feature>
<accession>A0ABQ5QZK8</accession>
<dbReference type="Gene3D" id="1.10.260.40">
    <property type="entry name" value="lambda repressor-like DNA-binding domains"/>
    <property type="match status" value="1"/>
</dbReference>
<dbReference type="Proteomes" id="UP001144280">
    <property type="component" value="Unassembled WGS sequence"/>
</dbReference>
<dbReference type="SUPFAM" id="SSF48452">
    <property type="entry name" value="TPR-like"/>
    <property type="match status" value="2"/>
</dbReference>
<protein>
    <submittedName>
        <fullName evidence="2">XRE family transcriptional regulator</fullName>
    </submittedName>
</protein>
<reference evidence="2" key="1">
    <citation type="submission" date="2022-12" db="EMBL/GenBank/DDBJ databases">
        <title>New Phytohabitans aurantiacus sp. RD004123 nov., an actinomycete isolated from soil.</title>
        <authorList>
            <person name="Triningsih D.W."/>
            <person name="Harunari E."/>
            <person name="Igarashi Y."/>
        </authorList>
    </citation>
    <scope>NUCLEOTIDE SEQUENCE</scope>
    <source>
        <strain evidence="2">RD004123</strain>
    </source>
</reference>
<dbReference type="InterPro" id="IPR027417">
    <property type="entry name" value="P-loop_NTPase"/>
</dbReference>
<proteinExistence type="predicted"/>
<dbReference type="SUPFAM" id="SSF47413">
    <property type="entry name" value="lambda repressor-like DNA-binding domains"/>
    <property type="match status" value="1"/>
</dbReference>
<evidence type="ECO:0000313" key="2">
    <source>
        <dbReference type="EMBL" id="GLH99457.1"/>
    </source>
</evidence>
<dbReference type="CDD" id="cd00093">
    <property type="entry name" value="HTH_XRE"/>
    <property type="match status" value="1"/>
</dbReference>
<dbReference type="PROSITE" id="PS50943">
    <property type="entry name" value="HTH_CROC1"/>
    <property type="match status" value="1"/>
</dbReference>
<dbReference type="InterPro" id="IPR001387">
    <property type="entry name" value="Cro/C1-type_HTH"/>
</dbReference>
<keyword evidence="3" id="KW-1185">Reference proteome</keyword>
<sequence length="843" mass="88383">MAPARTGALGELLVRHRTAAGLGQRELAERCGLSERAIRDLERGVRTPRAHSVRAVAAALGLAGDDLSAFLAAARPVPARDAPPVPAVPSTVPGDLIGRDRELAALADLATGARYRLVTVTGPAGVGKSRLATELAATLAPRTGLAVRTLDLSAVYEPELVDELIAGALGCGTSALPPVERIAAHLRDRRLVLLLDRFEQLVAAAPVLATLVRRCPGLTVVVTSQRPLRVRDERVVSLRPLDPQAAIALFARRAAAARPELRLTDEIETGDTGAGDAGAGDTRAGDTAEAVAGICQRVGYLPLAIELAAARVRLLHPVELAARLDSRLQVLTDGARDLPPRHRSLRAAIEASLEVVTAPGRTLFRWLGAFAGGAALDAVEATATAMERDREWLLDALTELVDINLVRSVDGGGTTRYTLPDAVAELAARQLADGPDRTPVMGAVAAHFLDRLRRAIDGSGPPVPDHDAANVRAAIAWALAHEPGLVDPGAIHAIHRFYEATGRLAEGRDLLCRVAAAGMAAGWVRAGQLAVLRGDLDDAEDLGVRGLEAATDPELRSAALSLLAHAAVERGQPRLARARMRAALVQARRVGDVGLIGRVLNNLSSISVELGRPRDAQRQLRAALEAKCRAGAGPLERGRTLFNLAEVALEMGDTANAVDQGGKAAELLLAAGYTRLAAVAETTRGLALMRGGAAPSTALAAMDRAAALLDAGDDRRTAAVVDLRRSVALHAAGELAAARDATRRGLREALRHDNRDRDELADALQTHAWYLVRRDPDAAAALIGAGRAVRRRPVPAALTPLIDQTVAAARSALGGRRFTAAHGRGADAVDLDALCDRIAVPPA</sequence>
<dbReference type="SUPFAM" id="SSF52540">
    <property type="entry name" value="P-loop containing nucleoside triphosphate hydrolases"/>
    <property type="match status" value="1"/>
</dbReference>
<evidence type="ECO:0000313" key="3">
    <source>
        <dbReference type="Proteomes" id="UP001144280"/>
    </source>
</evidence>
<dbReference type="InterPro" id="IPR010982">
    <property type="entry name" value="Lambda_DNA-bd_dom_sf"/>
</dbReference>
<dbReference type="PRINTS" id="PR00364">
    <property type="entry name" value="DISEASERSIST"/>
</dbReference>
<dbReference type="EMBL" id="BSDI01000024">
    <property type="protein sequence ID" value="GLH99457.1"/>
    <property type="molecule type" value="Genomic_DNA"/>
</dbReference>
<dbReference type="SMART" id="SM00530">
    <property type="entry name" value="HTH_XRE"/>
    <property type="match status" value="1"/>
</dbReference>
<dbReference type="Gene3D" id="1.25.40.10">
    <property type="entry name" value="Tetratricopeptide repeat domain"/>
    <property type="match status" value="1"/>
</dbReference>
<organism evidence="2 3">
    <name type="scientific">Phytohabitans aurantiacus</name>
    <dbReference type="NCBI Taxonomy" id="3016789"/>
    <lineage>
        <taxon>Bacteria</taxon>
        <taxon>Bacillati</taxon>
        <taxon>Actinomycetota</taxon>
        <taxon>Actinomycetes</taxon>
        <taxon>Micromonosporales</taxon>
        <taxon>Micromonosporaceae</taxon>
    </lineage>
</organism>
<gene>
    <name evidence="2" type="ORF">Pa4123_47330</name>
</gene>
<dbReference type="PANTHER" id="PTHR47691">
    <property type="entry name" value="REGULATOR-RELATED"/>
    <property type="match status" value="1"/>
</dbReference>
<name>A0ABQ5QZK8_9ACTN</name>
<dbReference type="Pfam" id="PF13560">
    <property type="entry name" value="HTH_31"/>
    <property type="match status" value="1"/>
</dbReference>
<comment type="caution">
    <text evidence="2">The sequence shown here is derived from an EMBL/GenBank/DDBJ whole genome shotgun (WGS) entry which is preliminary data.</text>
</comment>
<dbReference type="PANTHER" id="PTHR47691:SF3">
    <property type="entry name" value="HTH-TYPE TRANSCRIPTIONAL REGULATOR RV0890C-RELATED"/>
    <property type="match status" value="1"/>
</dbReference>
<evidence type="ECO:0000259" key="1">
    <source>
        <dbReference type="PROSITE" id="PS50943"/>
    </source>
</evidence>